<evidence type="ECO:0000313" key="4">
    <source>
        <dbReference type="Proteomes" id="UP001273166"/>
    </source>
</evidence>
<dbReference type="InterPro" id="IPR013320">
    <property type="entry name" value="ConA-like_dom_sf"/>
</dbReference>
<feature type="domain" description="B30.2/SPRY" evidence="2">
    <location>
        <begin position="1"/>
        <end position="125"/>
    </location>
</feature>
<keyword evidence="4" id="KW-1185">Reference proteome</keyword>
<dbReference type="PROSITE" id="PS50188">
    <property type="entry name" value="B302_SPRY"/>
    <property type="match status" value="1"/>
</dbReference>
<dbReference type="AlphaFoldDB" id="A0AAJ0M1Z8"/>
<dbReference type="GeneID" id="87881591"/>
<dbReference type="InterPro" id="IPR001870">
    <property type="entry name" value="B30.2/SPRY"/>
</dbReference>
<proteinExistence type="predicted"/>
<evidence type="ECO:0000256" key="1">
    <source>
        <dbReference type="SAM" id="MobiDB-lite"/>
    </source>
</evidence>
<dbReference type="InterPro" id="IPR003877">
    <property type="entry name" value="SPRY_dom"/>
</dbReference>
<dbReference type="SUPFAM" id="SSF49899">
    <property type="entry name" value="Concanavalin A-like lectins/glucanases"/>
    <property type="match status" value="1"/>
</dbReference>
<feature type="compositionally biased region" description="Basic residues" evidence="1">
    <location>
        <begin position="147"/>
        <end position="162"/>
    </location>
</feature>
<dbReference type="InterPro" id="IPR043136">
    <property type="entry name" value="B30.2/SPRY_sf"/>
</dbReference>
<reference evidence="3" key="2">
    <citation type="submission" date="2023-06" db="EMBL/GenBank/DDBJ databases">
        <authorList>
            <consortium name="Lawrence Berkeley National Laboratory"/>
            <person name="Mondo S.J."/>
            <person name="Hensen N."/>
            <person name="Bonometti L."/>
            <person name="Westerberg I."/>
            <person name="Brannstrom I.O."/>
            <person name="Guillou S."/>
            <person name="Cros-Aarteil S."/>
            <person name="Calhoun S."/>
            <person name="Haridas S."/>
            <person name="Kuo A."/>
            <person name="Pangilinan J."/>
            <person name="Riley R."/>
            <person name="Labutti K."/>
            <person name="Andreopoulos B."/>
            <person name="Lipzen A."/>
            <person name="Chen C."/>
            <person name="Yanf M."/>
            <person name="Daum C."/>
            <person name="Ng V."/>
            <person name="Clum A."/>
            <person name="Steindorff A."/>
            <person name="Ohm R."/>
            <person name="Martin F."/>
            <person name="Silar P."/>
            <person name="Natvig D."/>
            <person name="Lalanne C."/>
            <person name="Gautier V."/>
            <person name="Ament-Velasquez S.L."/>
            <person name="Kruys A."/>
            <person name="Hutchinson M.I."/>
            <person name="Powell A.J."/>
            <person name="Barry K."/>
            <person name="Miller A.N."/>
            <person name="Grigoriev I.V."/>
            <person name="Debuchy R."/>
            <person name="Gladieux P."/>
            <person name="Thoren M.H."/>
            <person name="Johannesson H."/>
        </authorList>
    </citation>
    <scope>NUCLEOTIDE SEQUENCE</scope>
    <source>
        <strain evidence="3">CBS 333.67</strain>
    </source>
</reference>
<evidence type="ECO:0000259" key="2">
    <source>
        <dbReference type="PROSITE" id="PS50188"/>
    </source>
</evidence>
<organism evidence="3 4">
    <name type="scientific">Chaetomium strumarium</name>
    <dbReference type="NCBI Taxonomy" id="1170767"/>
    <lineage>
        <taxon>Eukaryota</taxon>
        <taxon>Fungi</taxon>
        <taxon>Dikarya</taxon>
        <taxon>Ascomycota</taxon>
        <taxon>Pezizomycotina</taxon>
        <taxon>Sordariomycetes</taxon>
        <taxon>Sordariomycetidae</taxon>
        <taxon>Sordariales</taxon>
        <taxon>Chaetomiaceae</taxon>
        <taxon>Chaetomium</taxon>
    </lineage>
</organism>
<accession>A0AAJ0M1Z8</accession>
<dbReference type="SMART" id="SM00449">
    <property type="entry name" value="SPRY"/>
    <property type="match status" value="1"/>
</dbReference>
<feature type="region of interest" description="Disordered" evidence="1">
    <location>
        <begin position="127"/>
        <end position="162"/>
    </location>
</feature>
<dbReference type="RefSeq" id="XP_062721856.1">
    <property type="nucleotide sequence ID" value="XM_062862762.1"/>
</dbReference>
<gene>
    <name evidence="3" type="ORF">B0T15DRAFT_217661</name>
</gene>
<name>A0AAJ0M1Z8_9PEZI</name>
<dbReference type="InterPro" id="IPR050618">
    <property type="entry name" value="Ubq-SigPath_Reg"/>
</dbReference>
<sequence length="162" mass="17929">MSHCHSTPHMSRSPPLNLFSAIGFGVGTKFASKDMMPGWESHSWGYHGDDGKKFHGGQGTSYSSTFGKGDTVKCRVDQSARTMFFTKNGVDLGEALNDLRGRLYPVLGIMSHGAKVATNFTWEPPALPAQDKGDKHDSGITSLPPRQWRRGSREHFRHANRK</sequence>
<dbReference type="EMBL" id="JAUDZG010000004">
    <property type="protein sequence ID" value="KAK3306076.1"/>
    <property type="molecule type" value="Genomic_DNA"/>
</dbReference>
<protein>
    <submittedName>
        <fullName evidence="3">Concanavalin A-like lectin/glucanase domain-containing protein</fullName>
    </submittedName>
</protein>
<dbReference type="PANTHER" id="PTHR12864">
    <property type="entry name" value="RAN BINDING PROTEIN 9-RELATED"/>
    <property type="match status" value="1"/>
</dbReference>
<dbReference type="Gene3D" id="2.60.120.920">
    <property type="match status" value="1"/>
</dbReference>
<comment type="caution">
    <text evidence="3">The sequence shown here is derived from an EMBL/GenBank/DDBJ whole genome shotgun (WGS) entry which is preliminary data.</text>
</comment>
<reference evidence="3" key="1">
    <citation type="journal article" date="2023" name="Mol. Phylogenet. Evol.">
        <title>Genome-scale phylogeny and comparative genomics of the fungal order Sordariales.</title>
        <authorList>
            <person name="Hensen N."/>
            <person name="Bonometti L."/>
            <person name="Westerberg I."/>
            <person name="Brannstrom I.O."/>
            <person name="Guillou S."/>
            <person name="Cros-Aarteil S."/>
            <person name="Calhoun S."/>
            <person name="Haridas S."/>
            <person name="Kuo A."/>
            <person name="Mondo S."/>
            <person name="Pangilinan J."/>
            <person name="Riley R."/>
            <person name="LaButti K."/>
            <person name="Andreopoulos B."/>
            <person name="Lipzen A."/>
            <person name="Chen C."/>
            <person name="Yan M."/>
            <person name="Daum C."/>
            <person name="Ng V."/>
            <person name="Clum A."/>
            <person name="Steindorff A."/>
            <person name="Ohm R.A."/>
            <person name="Martin F."/>
            <person name="Silar P."/>
            <person name="Natvig D.O."/>
            <person name="Lalanne C."/>
            <person name="Gautier V."/>
            <person name="Ament-Velasquez S.L."/>
            <person name="Kruys A."/>
            <person name="Hutchinson M.I."/>
            <person name="Powell A.J."/>
            <person name="Barry K."/>
            <person name="Miller A.N."/>
            <person name="Grigoriev I.V."/>
            <person name="Debuchy R."/>
            <person name="Gladieux P."/>
            <person name="Hiltunen Thoren M."/>
            <person name="Johannesson H."/>
        </authorList>
    </citation>
    <scope>NUCLEOTIDE SEQUENCE</scope>
    <source>
        <strain evidence="3">CBS 333.67</strain>
    </source>
</reference>
<evidence type="ECO:0000313" key="3">
    <source>
        <dbReference type="EMBL" id="KAK3306076.1"/>
    </source>
</evidence>
<dbReference type="Proteomes" id="UP001273166">
    <property type="component" value="Unassembled WGS sequence"/>
</dbReference>
<dbReference type="Pfam" id="PF00622">
    <property type="entry name" value="SPRY"/>
    <property type="match status" value="1"/>
</dbReference>